<accession>T1C2Z9</accession>
<evidence type="ECO:0000313" key="1">
    <source>
        <dbReference type="EMBL" id="EQD75258.1"/>
    </source>
</evidence>
<dbReference type="EMBL" id="AUZX01002960">
    <property type="protein sequence ID" value="EQD75258.1"/>
    <property type="molecule type" value="Genomic_DNA"/>
</dbReference>
<reference evidence="1" key="2">
    <citation type="journal article" date="2014" name="ISME J.">
        <title>Microbial stratification in low pH oxic and suboxic macroscopic growths along an acid mine drainage.</title>
        <authorList>
            <person name="Mendez-Garcia C."/>
            <person name="Mesa V."/>
            <person name="Sprenger R.R."/>
            <person name="Richter M."/>
            <person name="Diez M.S."/>
            <person name="Solano J."/>
            <person name="Bargiela R."/>
            <person name="Golyshina O.V."/>
            <person name="Manteca A."/>
            <person name="Ramos J.L."/>
            <person name="Gallego J.R."/>
            <person name="Llorente I."/>
            <person name="Martins Dos Santos V.A."/>
            <person name="Jensen O.N."/>
            <person name="Pelaez A.I."/>
            <person name="Sanchez J."/>
            <person name="Ferrer M."/>
        </authorList>
    </citation>
    <scope>NUCLEOTIDE SEQUENCE</scope>
</reference>
<dbReference type="InterPro" id="IPR012334">
    <property type="entry name" value="Pectin_lyas_fold"/>
</dbReference>
<comment type="caution">
    <text evidence="1">The sequence shown here is derived from an EMBL/GenBank/DDBJ whole genome shotgun (WGS) entry which is preliminary data.</text>
</comment>
<sequence length="219" mass="20927">MNPNGLIFGSGSVVSASGVMAFAAATPWGKPTGTVTNAGVLTATGNGTVALVGTSVSNSGTISAPGGEVILAAGESVTPIATTGATSVSVVTTGGGTVDDSGIVSAETLNGKTGTILLQSGMGSGTTTLESTAVLDASAPMAANGGSITVNGYKVVLDETAPLDVSAPYGTPGTITIDPTTLDIGTASALETIDPSASQSQYLADTICLTANINLGGGS</sequence>
<organism evidence="1">
    <name type="scientific">mine drainage metagenome</name>
    <dbReference type="NCBI Taxonomy" id="410659"/>
    <lineage>
        <taxon>unclassified sequences</taxon>
        <taxon>metagenomes</taxon>
        <taxon>ecological metagenomes</taxon>
    </lineage>
</organism>
<dbReference type="SUPFAM" id="SSF51126">
    <property type="entry name" value="Pectin lyase-like"/>
    <property type="match status" value="1"/>
</dbReference>
<protein>
    <submittedName>
        <fullName evidence="1">Filamentous hemeagglutinin family protein</fullName>
    </submittedName>
</protein>
<dbReference type="Gene3D" id="2.160.20.10">
    <property type="entry name" value="Single-stranded right-handed beta-helix, Pectin lyase-like"/>
    <property type="match status" value="1"/>
</dbReference>
<name>T1C2Z9_9ZZZZ</name>
<feature type="non-terminal residue" evidence="1">
    <location>
        <position position="219"/>
    </location>
</feature>
<dbReference type="AlphaFoldDB" id="T1C2Z9"/>
<dbReference type="InterPro" id="IPR011050">
    <property type="entry name" value="Pectin_lyase_fold/virulence"/>
</dbReference>
<reference evidence="1" key="1">
    <citation type="submission" date="2013-08" db="EMBL/GenBank/DDBJ databases">
        <authorList>
            <person name="Mendez C."/>
            <person name="Richter M."/>
            <person name="Ferrer M."/>
            <person name="Sanchez J."/>
        </authorList>
    </citation>
    <scope>NUCLEOTIDE SEQUENCE</scope>
</reference>
<proteinExistence type="predicted"/>
<gene>
    <name evidence="1" type="ORF">B1A_04065</name>
</gene>